<feature type="compositionally biased region" description="Basic and acidic residues" evidence="1">
    <location>
        <begin position="1"/>
        <end position="10"/>
    </location>
</feature>
<evidence type="ECO:0000313" key="2">
    <source>
        <dbReference type="EMBL" id="GAP89495.1"/>
    </source>
</evidence>
<protein>
    <submittedName>
        <fullName evidence="2">Uncharacterized protein</fullName>
    </submittedName>
</protein>
<sequence>MSHHSDEAVNHSRHQGPDDSINEPATPTPLSFPPASPSPQQQQGQQQQRSQQQHDAHGHRSPSPGSMSSSSVTNTSLSIQQPQRPPANSSYSRSPAVSSHSRSPAPSPPPAVNTERTNEASQPPTDSSVPPGPPEVGPTSPTGTHSTAPPGTHPTALPRALPYQQPLHIDPRIPFVMAAQNAWTPVTHALFWQPNMQQYQPYQQGQYQQHGWYYYPAAVQNAGLPVTCAEVSPWWPGTAHYRSSRAPPHAMYSVEPAYIMPPQPMYYQQPAAAAPLYYTAGAPGCYYAYM</sequence>
<dbReference type="STRING" id="77044.A0A1W2TMD6"/>
<reference evidence="2" key="1">
    <citation type="submission" date="2016-03" db="EMBL/GenBank/DDBJ databases">
        <title>Draft genome sequence of Rosellinia necatrix.</title>
        <authorList>
            <person name="Kanematsu S."/>
        </authorList>
    </citation>
    <scope>NUCLEOTIDE SEQUENCE [LARGE SCALE GENOMIC DNA]</scope>
    <source>
        <strain evidence="2">W97</strain>
    </source>
</reference>
<dbReference type="EMBL" id="DF977483">
    <property type="protein sequence ID" value="GAP89495.1"/>
    <property type="molecule type" value="Genomic_DNA"/>
</dbReference>
<feature type="compositionally biased region" description="Low complexity" evidence="1">
    <location>
        <begin position="61"/>
        <end position="78"/>
    </location>
</feature>
<feature type="compositionally biased region" description="Low complexity" evidence="1">
    <location>
        <begin position="38"/>
        <end position="51"/>
    </location>
</feature>
<name>A0A1W2TMD6_ROSNE</name>
<evidence type="ECO:0000256" key="1">
    <source>
        <dbReference type="SAM" id="MobiDB-lite"/>
    </source>
</evidence>
<feature type="compositionally biased region" description="Low complexity" evidence="1">
    <location>
        <begin position="89"/>
        <end position="104"/>
    </location>
</feature>
<evidence type="ECO:0000313" key="3">
    <source>
        <dbReference type="Proteomes" id="UP000054516"/>
    </source>
</evidence>
<feature type="region of interest" description="Disordered" evidence="1">
    <location>
        <begin position="1"/>
        <end position="159"/>
    </location>
</feature>
<gene>
    <name evidence="2" type="ORF">SAMD00023353_3800090</name>
</gene>
<feature type="compositionally biased region" description="Polar residues" evidence="1">
    <location>
        <begin position="79"/>
        <end position="88"/>
    </location>
</feature>
<feature type="compositionally biased region" description="Pro residues" evidence="1">
    <location>
        <begin position="26"/>
        <end position="37"/>
    </location>
</feature>
<keyword evidence="3" id="KW-1185">Reference proteome</keyword>
<dbReference type="AlphaFoldDB" id="A0A1W2TMD6"/>
<organism evidence="2">
    <name type="scientific">Rosellinia necatrix</name>
    <name type="common">White root-rot fungus</name>
    <dbReference type="NCBI Taxonomy" id="77044"/>
    <lineage>
        <taxon>Eukaryota</taxon>
        <taxon>Fungi</taxon>
        <taxon>Dikarya</taxon>
        <taxon>Ascomycota</taxon>
        <taxon>Pezizomycotina</taxon>
        <taxon>Sordariomycetes</taxon>
        <taxon>Xylariomycetidae</taxon>
        <taxon>Xylariales</taxon>
        <taxon>Xylariaceae</taxon>
        <taxon>Rosellinia</taxon>
    </lineage>
</organism>
<accession>A0A1W2TMD6</accession>
<proteinExistence type="predicted"/>
<dbReference type="Proteomes" id="UP000054516">
    <property type="component" value="Unassembled WGS sequence"/>
</dbReference>